<evidence type="ECO:0000313" key="3">
    <source>
        <dbReference type="Proteomes" id="UP000249218"/>
    </source>
</evidence>
<reference evidence="2 3" key="1">
    <citation type="journal article" date="2017" name="BMC Biol.">
        <title>Genomic innovations, transcriptional plasticity and gene loss underlying the evolution and divergence of two highly polyphagous and invasive Helicoverpa pest species.</title>
        <authorList>
            <person name="Pearce S.L."/>
            <person name="Clarke D.F."/>
            <person name="East P.D."/>
            <person name="Elfekih S."/>
            <person name="Gordon K.H."/>
            <person name="Jermiin L.S."/>
            <person name="McGaughran A."/>
            <person name="Oakeshott J.G."/>
            <person name="Papanikolaou A."/>
            <person name="Perera O.P."/>
            <person name="Rane R.V."/>
            <person name="Richards S."/>
            <person name="Tay W.T."/>
            <person name="Walsh T.K."/>
            <person name="Anderson A."/>
            <person name="Anderson C.J."/>
            <person name="Asgari S."/>
            <person name="Board P.G."/>
            <person name="Bretschneider A."/>
            <person name="Campbell P.M."/>
            <person name="Chertemps T."/>
            <person name="Christeller J.T."/>
            <person name="Coppin C.W."/>
            <person name="Downes S.J."/>
            <person name="Duan G."/>
            <person name="Farnsworth C.A."/>
            <person name="Good R.T."/>
            <person name="Han L.B."/>
            <person name="Han Y.C."/>
            <person name="Hatje K."/>
            <person name="Horne I."/>
            <person name="Huang Y.P."/>
            <person name="Hughes D.S."/>
            <person name="Jacquin-Joly E."/>
            <person name="James W."/>
            <person name="Jhangiani S."/>
            <person name="Kollmar M."/>
            <person name="Kuwar S.S."/>
            <person name="Li S."/>
            <person name="Liu N.Y."/>
            <person name="Maibeche M.T."/>
            <person name="Miller J.R."/>
            <person name="Montagne N."/>
            <person name="Perry T."/>
            <person name="Qu J."/>
            <person name="Song S.V."/>
            <person name="Sutton G.G."/>
            <person name="Vogel H."/>
            <person name="Walenz B.P."/>
            <person name="Xu W."/>
            <person name="Zhang H.J."/>
            <person name="Zou Z."/>
            <person name="Batterham P."/>
            <person name="Edwards O.R."/>
            <person name="Feyereisen R."/>
            <person name="Gibbs R.A."/>
            <person name="Heckel D.G."/>
            <person name="McGrath A."/>
            <person name="Robin C."/>
            <person name="Scherer S.E."/>
            <person name="Worley K.C."/>
            <person name="Wu Y.D."/>
        </authorList>
    </citation>
    <scope>NUCLEOTIDE SEQUENCE [LARGE SCALE GENOMIC DNA]</scope>
    <source>
        <strain evidence="2">Harm_GR_Male_#8</strain>
        <tissue evidence="2">Whole organism</tissue>
    </source>
</reference>
<accession>A0A2W1BTW7</accession>
<keyword evidence="1" id="KW-0812">Transmembrane</keyword>
<organism evidence="2 3">
    <name type="scientific">Helicoverpa armigera</name>
    <name type="common">Cotton bollworm</name>
    <name type="synonym">Heliothis armigera</name>
    <dbReference type="NCBI Taxonomy" id="29058"/>
    <lineage>
        <taxon>Eukaryota</taxon>
        <taxon>Metazoa</taxon>
        <taxon>Ecdysozoa</taxon>
        <taxon>Arthropoda</taxon>
        <taxon>Hexapoda</taxon>
        <taxon>Insecta</taxon>
        <taxon>Pterygota</taxon>
        <taxon>Neoptera</taxon>
        <taxon>Endopterygota</taxon>
        <taxon>Lepidoptera</taxon>
        <taxon>Glossata</taxon>
        <taxon>Ditrysia</taxon>
        <taxon>Noctuoidea</taxon>
        <taxon>Noctuidae</taxon>
        <taxon>Heliothinae</taxon>
        <taxon>Helicoverpa</taxon>
    </lineage>
</organism>
<keyword evidence="1" id="KW-0472">Membrane</keyword>
<dbReference type="Proteomes" id="UP000249218">
    <property type="component" value="Unassembled WGS sequence"/>
</dbReference>
<keyword evidence="1" id="KW-1133">Transmembrane helix</keyword>
<feature type="transmembrane region" description="Helical" evidence="1">
    <location>
        <begin position="144"/>
        <end position="167"/>
    </location>
</feature>
<dbReference type="EMBL" id="KZ149937">
    <property type="protein sequence ID" value="PZC77074.1"/>
    <property type="molecule type" value="Genomic_DNA"/>
</dbReference>
<evidence type="ECO:0000313" key="2">
    <source>
        <dbReference type="EMBL" id="PZC77074.1"/>
    </source>
</evidence>
<protein>
    <recommendedName>
        <fullName evidence="4">Gustatory receptor</fullName>
    </recommendedName>
</protein>
<feature type="transmembrane region" description="Helical" evidence="1">
    <location>
        <begin position="89"/>
        <end position="108"/>
    </location>
</feature>
<evidence type="ECO:0008006" key="4">
    <source>
        <dbReference type="Google" id="ProtNLM"/>
    </source>
</evidence>
<keyword evidence="3" id="KW-1185">Reference proteome</keyword>
<sequence>MVTVEVIPVNKNKQIIEKDVQSLFKPFNIMFALFFCSKYRIRNDVIHTNSLFYKVVSGICCLAIFIGYCISVFIKIFTIHLEGINYSKFCYNITVCALFFSGYTLIYYTHVIESNRNVLLMYKIQNIYKIVKTRGVFVKNFIKYNWIGVAVVALYQLLWILFFTIAFASNYEYYEVIANYVYVIFDLTGLYCVRIMRIIREPLRLWLDDVKNVQHVDHEGKASFWNKMLRIYLETLDAYQVAARTIQPGVSLIFNY</sequence>
<dbReference type="AlphaFoldDB" id="A0A2W1BTW7"/>
<evidence type="ECO:0000256" key="1">
    <source>
        <dbReference type="SAM" id="Phobius"/>
    </source>
</evidence>
<gene>
    <name evidence="2" type="primary">HaOG200724</name>
    <name evidence="2" type="ORF">B5X24_HaOG200724</name>
</gene>
<feature type="transmembrane region" description="Helical" evidence="1">
    <location>
        <begin position="173"/>
        <end position="193"/>
    </location>
</feature>
<name>A0A2W1BTW7_HELAM</name>
<proteinExistence type="predicted"/>
<feature type="transmembrane region" description="Helical" evidence="1">
    <location>
        <begin position="51"/>
        <end position="77"/>
    </location>
</feature>